<dbReference type="GO" id="GO:0001940">
    <property type="term" value="C:male pronucleus"/>
    <property type="evidence" value="ECO:0007669"/>
    <property type="project" value="TreeGrafter"/>
</dbReference>
<feature type="region of interest" description="Disordered" evidence="1">
    <location>
        <begin position="1"/>
        <end position="44"/>
    </location>
</feature>
<dbReference type="GO" id="GO:0042393">
    <property type="term" value="F:histone binding"/>
    <property type="evidence" value="ECO:0007669"/>
    <property type="project" value="TreeGrafter"/>
</dbReference>
<comment type="caution">
    <text evidence="2">The sequence shown here is derived from an EMBL/GenBank/DDBJ whole genome shotgun (WGS) entry which is preliminary data.</text>
</comment>
<dbReference type="GO" id="GO:0042585">
    <property type="term" value="C:germinal vesicle"/>
    <property type="evidence" value="ECO:0007669"/>
    <property type="project" value="TreeGrafter"/>
</dbReference>
<dbReference type="GO" id="GO:0044727">
    <property type="term" value="P:epigenetic programing of male pronucleus"/>
    <property type="evidence" value="ECO:0007669"/>
    <property type="project" value="TreeGrafter"/>
</dbReference>
<evidence type="ECO:0000313" key="3">
    <source>
        <dbReference type="Proteomes" id="UP001152795"/>
    </source>
</evidence>
<gene>
    <name evidence="2" type="ORF">PACLA_8A002433</name>
</gene>
<protein>
    <submittedName>
        <fullName evidence="2">Uncharacterized protein</fullName>
    </submittedName>
</protein>
<dbReference type="AlphaFoldDB" id="A0A6S7KGQ9"/>
<dbReference type="GO" id="GO:0003682">
    <property type="term" value="F:chromatin binding"/>
    <property type="evidence" value="ECO:0007669"/>
    <property type="project" value="TreeGrafter"/>
</dbReference>
<dbReference type="OrthoDB" id="6228811at2759"/>
<organism evidence="2 3">
    <name type="scientific">Paramuricea clavata</name>
    <name type="common">Red gorgonian</name>
    <name type="synonym">Violescent sea-whip</name>
    <dbReference type="NCBI Taxonomy" id="317549"/>
    <lineage>
        <taxon>Eukaryota</taxon>
        <taxon>Metazoa</taxon>
        <taxon>Cnidaria</taxon>
        <taxon>Anthozoa</taxon>
        <taxon>Octocorallia</taxon>
        <taxon>Malacalcyonacea</taxon>
        <taxon>Plexauridae</taxon>
        <taxon>Paramuricea</taxon>
    </lineage>
</organism>
<keyword evidence="3" id="KW-1185">Reference proteome</keyword>
<accession>A0A6S7KGQ9</accession>
<dbReference type="PANTHER" id="PTHR35678:SF1">
    <property type="entry name" value="PROTEIN STPG4"/>
    <property type="match status" value="1"/>
</dbReference>
<dbReference type="EMBL" id="CACRXK020014775">
    <property type="protein sequence ID" value="CAB4027393.1"/>
    <property type="molecule type" value="Genomic_DNA"/>
</dbReference>
<dbReference type="GO" id="GO:0001939">
    <property type="term" value="C:female pronucleus"/>
    <property type="evidence" value="ECO:0007669"/>
    <property type="project" value="TreeGrafter"/>
</dbReference>
<name>A0A6S7KGQ9_PARCT</name>
<evidence type="ECO:0000256" key="1">
    <source>
        <dbReference type="SAM" id="MobiDB-lite"/>
    </source>
</evidence>
<reference evidence="2" key="1">
    <citation type="submission" date="2020-04" db="EMBL/GenBank/DDBJ databases">
        <authorList>
            <person name="Alioto T."/>
            <person name="Alioto T."/>
            <person name="Gomez Garrido J."/>
        </authorList>
    </citation>
    <scope>NUCLEOTIDE SEQUENCE</scope>
    <source>
        <strain evidence="2">A484AB</strain>
    </source>
</reference>
<proteinExistence type="predicted"/>
<dbReference type="Proteomes" id="UP001152795">
    <property type="component" value="Unassembled WGS sequence"/>
</dbReference>
<evidence type="ECO:0000313" key="2">
    <source>
        <dbReference type="EMBL" id="CAB4027393.1"/>
    </source>
</evidence>
<dbReference type="PANTHER" id="PTHR35678">
    <property type="entry name" value="PROTEIN STPG4"/>
    <property type="match status" value="1"/>
</dbReference>
<sequence>MANTVLARSRTPRNRSKQLITPTTAYSTENDGRNSRSSQIGEEASDREQWWRITLKDTPNPGTYEVVDFIDELNKKVVPQSYRFKDQGRKKDADPSRKGVMLLPGQYKYQTFVDDLKNKQCYASFKASKRFNGPGVAGLVDKDLFASDISPASYDKGYQIDAKHASKYSIFKSKVSRFPTVYFKPKSGPAPGQYGTSKDCCLPKTSGMTSSFTSKTPRFQKVHYLNTPGPGSYAKTYQTPMPDTIKRMGRNHGLFFTCGQDGKY</sequence>
<feature type="compositionally biased region" description="Polar residues" evidence="1">
    <location>
        <begin position="17"/>
        <end position="40"/>
    </location>
</feature>